<keyword evidence="4" id="KW-0902">Two-component regulatory system</keyword>
<evidence type="ECO:0000256" key="5">
    <source>
        <dbReference type="ARBA" id="ARBA00023015"/>
    </source>
</evidence>
<evidence type="ECO:0000313" key="12">
    <source>
        <dbReference type="Proteomes" id="UP000665561"/>
    </source>
</evidence>
<keyword evidence="2" id="KW-0963">Cytoplasm</keyword>
<dbReference type="EMBL" id="JAAAMV010000031">
    <property type="protein sequence ID" value="NBD27812.1"/>
    <property type="molecule type" value="Genomic_DNA"/>
</dbReference>
<keyword evidence="12" id="KW-1185">Reference proteome</keyword>
<dbReference type="Pfam" id="PF00072">
    <property type="entry name" value="Response_reg"/>
    <property type="match status" value="1"/>
</dbReference>
<dbReference type="RefSeq" id="WP_161746829.1">
    <property type="nucleotide sequence ID" value="NZ_JAAAMV010000031.1"/>
</dbReference>
<evidence type="ECO:0000256" key="4">
    <source>
        <dbReference type="ARBA" id="ARBA00023012"/>
    </source>
</evidence>
<keyword evidence="6" id="KW-0238">DNA-binding</keyword>
<name>A0ABW9XYL5_9BACL</name>
<evidence type="ECO:0000256" key="6">
    <source>
        <dbReference type="ARBA" id="ARBA00023125"/>
    </source>
</evidence>
<evidence type="ECO:0000313" key="11">
    <source>
        <dbReference type="EMBL" id="NBD27812.1"/>
    </source>
</evidence>
<gene>
    <name evidence="11" type="ORF">GT019_28425</name>
</gene>
<accession>A0ABW9XYL5</accession>
<dbReference type="Gene3D" id="3.40.50.2300">
    <property type="match status" value="1"/>
</dbReference>
<feature type="modified residue" description="4-aspartylphosphate" evidence="8">
    <location>
        <position position="55"/>
    </location>
</feature>
<dbReference type="PROSITE" id="PS00041">
    <property type="entry name" value="HTH_ARAC_FAMILY_1"/>
    <property type="match status" value="1"/>
</dbReference>
<reference evidence="11 12" key="1">
    <citation type="submission" date="2020-01" db="EMBL/GenBank/DDBJ databases">
        <title>Paenibacillus soybeanensis sp. nov. isolated from the nodules of soybean (Glycine max(L.) Merr).</title>
        <authorList>
            <person name="Wang H."/>
        </authorList>
    </citation>
    <scope>NUCLEOTIDE SEQUENCE [LARGE SCALE GENOMIC DNA]</scope>
    <source>
        <strain evidence="11 12">T1</strain>
    </source>
</reference>
<dbReference type="CDD" id="cd17536">
    <property type="entry name" value="REC_YesN-like"/>
    <property type="match status" value="1"/>
</dbReference>
<feature type="domain" description="Response regulatory" evidence="10">
    <location>
        <begin position="3"/>
        <end position="121"/>
    </location>
</feature>
<evidence type="ECO:0000259" key="9">
    <source>
        <dbReference type="PROSITE" id="PS01124"/>
    </source>
</evidence>
<dbReference type="SUPFAM" id="SSF52172">
    <property type="entry name" value="CheY-like"/>
    <property type="match status" value="1"/>
</dbReference>
<dbReference type="Proteomes" id="UP000665561">
    <property type="component" value="Unassembled WGS sequence"/>
</dbReference>
<dbReference type="InterPro" id="IPR011006">
    <property type="entry name" value="CheY-like_superfamily"/>
</dbReference>
<feature type="domain" description="HTH araC/xylS-type" evidence="9">
    <location>
        <begin position="417"/>
        <end position="515"/>
    </location>
</feature>
<dbReference type="InterPro" id="IPR051552">
    <property type="entry name" value="HptR"/>
</dbReference>
<dbReference type="PROSITE" id="PS50110">
    <property type="entry name" value="RESPONSE_REGULATORY"/>
    <property type="match status" value="1"/>
</dbReference>
<evidence type="ECO:0000256" key="3">
    <source>
        <dbReference type="ARBA" id="ARBA00022553"/>
    </source>
</evidence>
<dbReference type="SUPFAM" id="SSF46689">
    <property type="entry name" value="Homeodomain-like"/>
    <property type="match status" value="2"/>
</dbReference>
<dbReference type="InterPro" id="IPR018062">
    <property type="entry name" value="HTH_AraC-typ_CS"/>
</dbReference>
<comment type="subcellular location">
    <subcellularLocation>
        <location evidence="1">Cytoplasm</location>
    </subcellularLocation>
</comment>
<evidence type="ECO:0000256" key="1">
    <source>
        <dbReference type="ARBA" id="ARBA00004496"/>
    </source>
</evidence>
<proteinExistence type="predicted"/>
<keyword evidence="5" id="KW-0805">Transcription regulation</keyword>
<dbReference type="PANTHER" id="PTHR42713">
    <property type="entry name" value="HISTIDINE KINASE-RELATED"/>
    <property type="match status" value="1"/>
</dbReference>
<sequence>MFKVLVVDDEPFMIEGWKTMVDWHGCGYELCGTATDGEEAIASIKASSPDLVVTDIRMPVLDGLGLIRAMKEELGVSAKTVIVSGYSEFGYAQEALRYQVDRYVLKPLVAEEIHRVLLELAGPLEERRLAEASAGREELAAAAAAIVGVLKQGGAAAVAYANRLLGTDRQSRCRLLLAESTLGRAGGEALDSRLGSLMEAGFRQGLRAFAFEETPGQAGLLVLDEAEDGGEFEARLEEAATRQSWPLHGLALYCSGTACGLDSLPELLGQARELRRRAMFGRRAGVHLFRGARTLPEECRPQDVAARAEQLVSAIEAGDETAVRRSVASLLGLLASGDETGEWTAFAASHIRGELLRRFAALEADPAAGSEWTRRLLRESRPDAAEWSRETIEALCLRAASLLAERKSAPARSRAVAEAIAYLRAHVRDKIQLQALAERFGLSPVYFGQQFKRETGCCFNEYVHRLRIDEARKLLRRTDLKVSAIARTLGYHDTDYFTDKFKALTGELPSAYKNKRKGEGYADR</sequence>
<keyword evidence="3 8" id="KW-0597">Phosphoprotein</keyword>
<dbReference type="SMART" id="SM00342">
    <property type="entry name" value="HTH_ARAC"/>
    <property type="match status" value="1"/>
</dbReference>
<protein>
    <submittedName>
        <fullName evidence="11">Response regulator</fullName>
    </submittedName>
</protein>
<dbReference type="InterPro" id="IPR001789">
    <property type="entry name" value="Sig_transdc_resp-reg_receiver"/>
</dbReference>
<dbReference type="PANTHER" id="PTHR42713:SF3">
    <property type="entry name" value="TRANSCRIPTIONAL REGULATORY PROTEIN HPTR"/>
    <property type="match status" value="1"/>
</dbReference>
<evidence type="ECO:0000259" key="10">
    <source>
        <dbReference type="PROSITE" id="PS50110"/>
    </source>
</evidence>
<dbReference type="InterPro" id="IPR018060">
    <property type="entry name" value="HTH_AraC"/>
</dbReference>
<comment type="caution">
    <text evidence="11">The sequence shown here is derived from an EMBL/GenBank/DDBJ whole genome shotgun (WGS) entry which is preliminary data.</text>
</comment>
<dbReference type="SMART" id="SM00448">
    <property type="entry name" value="REC"/>
    <property type="match status" value="1"/>
</dbReference>
<dbReference type="Pfam" id="PF12833">
    <property type="entry name" value="HTH_18"/>
    <property type="match status" value="1"/>
</dbReference>
<dbReference type="Gene3D" id="1.10.10.60">
    <property type="entry name" value="Homeodomain-like"/>
    <property type="match status" value="2"/>
</dbReference>
<evidence type="ECO:0000256" key="8">
    <source>
        <dbReference type="PROSITE-ProRule" id="PRU00169"/>
    </source>
</evidence>
<organism evidence="11 12">
    <name type="scientific">Paenibacillus glycinis</name>
    <dbReference type="NCBI Taxonomy" id="2697035"/>
    <lineage>
        <taxon>Bacteria</taxon>
        <taxon>Bacillati</taxon>
        <taxon>Bacillota</taxon>
        <taxon>Bacilli</taxon>
        <taxon>Bacillales</taxon>
        <taxon>Paenibacillaceae</taxon>
        <taxon>Paenibacillus</taxon>
    </lineage>
</organism>
<keyword evidence="7" id="KW-0804">Transcription</keyword>
<evidence type="ECO:0000256" key="2">
    <source>
        <dbReference type="ARBA" id="ARBA00022490"/>
    </source>
</evidence>
<evidence type="ECO:0000256" key="7">
    <source>
        <dbReference type="ARBA" id="ARBA00023163"/>
    </source>
</evidence>
<dbReference type="InterPro" id="IPR009057">
    <property type="entry name" value="Homeodomain-like_sf"/>
</dbReference>
<dbReference type="PROSITE" id="PS01124">
    <property type="entry name" value="HTH_ARAC_FAMILY_2"/>
    <property type="match status" value="1"/>
</dbReference>